<feature type="compositionally biased region" description="Basic and acidic residues" evidence="1">
    <location>
        <begin position="131"/>
        <end position="140"/>
    </location>
</feature>
<dbReference type="KEGG" id="mets:DK389_21365"/>
<name>A0A2U8W8X6_9HYPH</name>
<dbReference type="EMBL" id="CP029550">
    <property type="protein sequence ID" value="AWN42584.1"/>
    <property type="molecule type" value="Genomic_DNA"/>
</dbReference>
<gene>
    <name evidence="3" type="ORF">DK389_21365</name>
</gene>
<accession>A0A2U8W8X6</accession>
<keyword evidence="4" id="KW-1185">Reference proteome</keyword>
<dbReference type="RefSeq" id="WP_109892610.1">
    <property type="nucleotide sequence ID" value="NZ_CP029550.1"/>
</dbReference>
<proteinExistence type="predicted"/>
<dbReference type="GO" id="GO:0055085">
    <property type="term" value="P:transmembrane transport"/>
    <property type="evidence" value="ECO:0007669"/>
    <property type="project" value="InterPro"/>
</dbReference>
<dbReference type="OrthoDB" id="119761at2"/>
<dbReference type="AlphaFoldDB" id="A0A2U8W8X6"/>
<evidence type="ECO:0000313" key="3">
    <source>
        <dbReference type="EMBL" id="AWN42584.1"/>
    </source>
</evidence>
<feature type="transmembrane region" description="Helical" evidence="2">
    <location>
        <begin position="21"/>
        <end position="41"/>
    </location>
</feature>
<sequence length="147" mass="16075">MSASRAFSDFAGRVAKLSGHPVAFALGAACVVAWAVSGPYFRFSDTWELVINTGTTIVTFLMVFLIQNSQNRDGAAIQAKLDELIRASAAQNRYIGIEHLTEEELDDLRQRCETRGRAERLDDAEEAANEAEARGREKAARAAARVS</sequence>
<keyword evidence="2" id="KW-0472">Membrane</keyword>
<organism evidence="3 4">
    <name type="scientific">Methylobacterium durans</name>
    <dbReference type="NCBI Taxonomy" id="2202825"/>
    <lineage>
        <taxon>Bacteria</taxon>
        <taxon>Pseudomonadati</taxon>
        <taxon>Pseudomonadota</taxon>
        <taxon>Alphaproteobacteria</taxon>
        <taxon>Hyphomicrobiales</taxon>
        <taxon>Methylobacteriaceae</taxon>
        <taxon>Methylobacterium</taxon>
    </lineage>
</organism>
<dbReference type="InterPro" id="IPR007251">
    <property type="entry name" value="Iron_permease_Fet4"/>
</dbReference>
<dbReference type="Pfam" id="PF04120">
    <property type="entry name" value="Iron_permease"/>
    <property type="match status" value="1"/>
</dbReference>
<feature type="region of interest" description="Disordered" evidence="1">
    <location>
        <begin position="116"/>
        <end position="147"/>
    </location>
</feature>
<evidence type="ECO:0008006" key="5">
    <source>
        <dbReference type="Google" id="ProtNLM"/>
    </source>
</evidence>
<evidence type="ECO:0000313" key="4">
    <source>
        <dbReference type="Proteomes" id="UP000245926"/>
    </source>
</evidence>
<reference evidence="4" key="1">
    <citation type="submission" date="2018-05" db="EMBL/GenBank/DDBJ databases">
        <title>Complete Genome Sequence of Methylobacterium sp. 17SD2-17.</title>
        <authorList>
            <person name="Srinivasan S."/>
        </authorList>
    </citation>
    <scope>NUCLEOTIDE SEQUENCE [LARGE SCALE GENOMIC DNA]</scope>
    <source>
        <strain evidence="4">17SD2-17</strain>
    </source>
</reference>
<evidence type="ECO:0000256" key="1">
    <source>
        <dbReference type="SAM" id="MobiDB-lite"/>
    </source>
</evidence>
<dbReference type="PROSITE" id="PS51257">
    <property type="entry name" value="PROKAR_LIPOPROTEIN"/>
    <property type="match status" value="1"/>
</dbReference>
<keyword evidence="2" id="KW-0812">Transmembrane</keyword>
<keyword evidence="2" id="KW-1133">Transmembrane helix</keyword>
<feature type="transmembrane region" description="Helical" evidence="2">
    <location>
        <begin position="47"/>
        <end position="66"/>
    </location>
</feature>
<dbReference type="Proteomes" id="UP000245926">
    <property type="component" value="Chromosome"/>
</dbReference>
<protein>
    <recommendedName>
        <fullName evidence="5">Low affinity iron permease family protein</fullName>
    </recommendedName>
</protein>
<evidence type="ECO:0000256" key="2">
    <source>
        <dbReference type="SAM" id="Phobius"/>
    </source>
</evidence>